<dbReference type="PANTHER" id="PTHR33606:SF3">
    <property type="entry name" value="PROTEIN YCII"/>
    <property type="match status" value="1"/>
</dbReference>
<dbReference type="Pfam" id="PF03795">
    <property type="entry name" value="YCII"/>
    <property type="match status" value="1"/>
</dbReference>
<comment type="similarity">
    <text evidence="1">Belongs to the YciI family.</text>
</comment>
<dbReference type="EMBL" id="CP000853">
    <property type="protein sequence ID" value="ABW17587.1"/>
    <property type="molecule type" value="Genomic_DNA"/>
</dbReference>
<keyword evidence="4" id="KW-1185">Reference proteome</keyword>
<dbReference type="STRING" id="350688.Clos_0017"/>
<dbReference type="PANTHER" id="PTHR33606">
    <property type="entry name" value="PROTEIN YCII"/>
    <property type="match status" value="1"/>
</dbReference>
<dbReference type="RefSeq" id="WP_012157902.1">
    <property type="nucleotide sequence ID" value="NC_009922.1"/>
</dbReference>
<evidence type="ECO:0000256" key="1">
    <source>
        <dbReference type="ARBA" id="ARBA00007689"/>
    </source>
</evidence>
<dbReference type="KEGG" id="aoe:Clos_0017"/>
<feature type="domain" description="YCII-related" evidence="2">
    <location>
        <begin position="1"/>
        <end position="91"/>
    </location>
</feature>
<gene>
    <name evidence="3" type="ordered locus">Clos_0017</name>
</gene>
<name>A8MEB6_ALKOO</name>
<organism evidence="3 4">
    <name type="scientific">Alkaliphilus oremlandii (strain OhILAs)</name>
    <name type="common">Clostridium oremlandii (strain OhILAs)</name>
    <dbReference type="NCBI Taxonomy" id="350688"/>
    <lineage>
        <taxon>Bacteria</taxon>
        <taxon>Bacillati</taxon>
        <taxon>Bacillota</taxon>
        <taxon>Clostridia</taxon>
        <taxon>Peptostreptococcales</taxon>
        <taxon>Natronincolaceae</taxon>
        <taxon>Alkaliphilus</taxon>
    </lineage>
</organism>
<proteinExistence type="inferred from homology"/>
<evidence type="ECO:0000313" key="3">
    <source>
        <dbReference type="EMBL" id="ABW17587.1"/>
    </source>
</evidence>
<dbReference type="SUPFAM" id="SSF54909">
    <property type="entry name" value="Dimeric alpha+beta barrel"/>
    <property type="match status" value="1"/>
</dbReference>
<evidence type="ECO:0000259" key="2">
    <source>
        <dbReference type="Pfam" id="PF03795"/>
    </source>
</evidence>
<dbReference type="OrthoDB" id="9797014at2"/>
<reference evidence="4" key="1">
    <citation type="submission" date="2007-10" db="EMBL/GenBank/DDBJ databases">
        <title>Complete genome of Alkaliphilus oremlandii OhILAs.</title>
        <authorList>
            <person name="Copeland A."/>
            <person name="Lucas S."/>
            <person name="Lapidus A."/>
            <person name="Barry K."/>
            <person name="Detter J.C."/>
            <person name="Glavina del Rio T."/>
            <person name="Hammon N."/>
            <person name="Israni S."/>
            <person name="Dalin E."/>
            <person name="Tice H."/>
            <person name="Pitluck S."/>
            <person name="Chain P."/>
            <person name="Malfatti S."/>
            <person name="Shin M."/>
            <person name="Vergez L."/>
            <person name="Schmutz J."/>
            <person name="Larimer F."/>
            <person name="Land M."/>
            <person name="Hauser L."/>
            <person name="Kyrpides N."/>
            <person name="Mikhailova N."/>
            <person name="Stolz J.F."/>
            <person name="Dawson A."/>
            <person name="Fisher E."/>
            <person name="Crable B."/>
            <person name="Perera E."/>
            <person name="Lisak J."/>
            <person name="Ranganathan M."/>
            <person name="Basu P."/>
            <person name="Richardson P."/>
        </authorList>
    </citation>
    <scope>NUCLEOTIDE SEQUENCE [LARGE SCALE GENOMIC DNA]</scope>
    <source>
        <strain evidence="4">OhILAs</strain>
    </source>
</reference>
<evidence type="ECO:0000313" key="4">
    <source>
        <dbReference type="Proteomes" id="UP000000269"/>
    </source>
</evidence>
<dbReference type="eggNOG" id="COG2350">
    <property type="taxonomic scope" value="Bacteria"/>
</dbReference>
<dbReference type="AlphaFoldDB" id="A8MEB6"/>
<dbReference type="HOGENOM" id="CLU_110355_3_2_9"/>
<protein>
    <submittedName>
        <fullName evidence="3">YCII-related</fullName>
    </submittedName>
</protein>
<dbReference type="InterPro" id="IPR051807">
    <property type="entry name" value="Sec-metab_biosynth-assoc"/>
</dbReference>
<accession>A8MEB6</accession>
<dbReference type="InterPro" id="IPR011008">
    <property type="entry name" value="Dimeric_a/b-barrel"/>
</dbReference>
<sequence length="99" mass="11448">MQFIVKAYDGKDEGAYERRLEARDAHLAGAKAMYDNKTLLFAAAMLDEEDKMIGSTMIVEFPSKEAIEKEWFAEEPYIRNKVWEKIEIVPCKVPPFCIK</sequence>
<dbReference type="InterPro" id="IPR005545">
    <property type="entry name" value="YCII"/>
</dbReference>
<dbReference type="Gene3D" id="3.30.70.1060">
    <property type="entry name" value="Dimeric alpha+beta barrel"/>
    <property type="match status" value="1"/>
</dbReference>
<dbReference type="Proteomes" id="UP000000269">
    <property type="component" value="Chromosome"/>
</dbReference>